<protein>
    <submittedName>
        <fullName evidence="2">Uncharacterized protein</fullName>
    </submittedName>
</protein>
<name>A0ABN2LYV4_9ACTN</name>
<dbReference type="EMBL" id="BAAALT010000067">
    <property type="protein sequence ID" value="GAA1803604.1"/>
    <property type="molecule type" value="Genomic_DNA"/>
</dbReference>
<feature type="region of interest" description="Disordered" evidence="1">
    <location>
        <begin position="1"/>
        <end position="41"/>
    </location>
</feature>
<sequence length="97" mass="10041">MVGAARGRVGHGDELVSHENLHPLAGGGVEGSRHLVGHPAGADEEKLEFRIGLAGSQSAVNHDGGGIVPAEEVDGDPRPGRPPGRRSRHPCPGLRPR</sequence>
<accession>A0ABN2LYV4</accession>
<proteinExistence type="predicted"/>
<gene>
    <name evidence="2" type="ORF">GCM10009682_26820</name>
</gene>
<organism evidence="2 3">
    <name type="scientific">Luedemannella flava</name>
    <dbReference type="NCBI Taxonomy" id="349316"/>
    <lineage>
        <taxon>Bacteria</taxon>
        <taxon>Bacillati</taxon>
        <taxon>Actinomycetota</taxon>
        <taxon>Actinomycetes</taxon>
        <taxon>Micromonosporales</taxon>
        <taxon>Micromonosporaceae</taxon>
        <taxon>Luedemannella</taxon>
    </lineage>
</organism>
<evidence type="ECO:0000313" key="3">
    <source>
        <dbReference type="Proteomes" id="UP001500218"/>
    </source>
</evidence>
<feature type="compositionally biased region" description="Basic and acidic residues" evidence="1">
    <location>
        <begin position="10"/>
        <end position="21"/>
    </location>
</feature>
<dbReference type="Proteomes" id="UP001500218">
    <property type="component" value="Unassembled WGS sequence"/>
</dbReference>
<evidence type="ECO:0000256" key="1">
    <source>
        <dbReference type="SAM" id="MobiDB-lite"/>
    </source>
</evidence>
<evidence type="ECO:0000313" key="2">
    <source>
        <dbReference type="EMBL" id="GAA1803604.1"/>
    </source>
</evidence>
<comment type="caution">
    <text evidence="2">The sequence shown here is derived from an EMBL/GenBank/DDBJ whole genome shotgun (WGS) entry which is preliminary data.</text>
</comment>
<feature type="region of interest" description="Disordered" evidence="1">
    <location>
        <begin position="57"/>
        <end position="97"/>
    </location>
</feature>
<reference evidence="2 3" key="1">
    <citation type="journal article" date="2019" name="Int. J. Syst. Evol. Microbiol.">
        <title>The Global Catalogue of Microorganisms (GCM) 10K type strain sequencing project: providing services to taxonomists for standard genome sequencing and annotation.</title>
        <authorList>
            <consortium name="The Broad Institute Genomics Platform"/>
            <consortium name="The Broad Institute Genome Sequencing Center for Infectious Disease"/>
            <person name="Wu L."/>
            <person name="Ma J."/>
        </authorList>
    </citation>
    <scope>NUCLEOTIDE SEQUENCE [LARGE SCALE GENOMIC DNA]</scope>
    <source>
        <strain evidence="2 3">JCM 13250</strain>
    </source>
</reference>
<keyword evidence="3" id="KW-1185">Reference proteome</keyword>